<accession>A0A7J9CTS2</accession>
<organism evidence="1 2">
    <name type="scientific">Gossypium gossypioides</name>
    <name type="common">Mexican cotton</name>
    <name type="synonym">Selera gossypioides</name>
    <dbReference type="NCBI Taxonomy" id="34282"/>
    <lineage>
        <taxon>Eukaryota</taxon>
        <taxon>Viridiplantae</taxon>
        <taxon>Streptophyta</taxon>
        <taxon>Embryophyta</taxon>
        <taxon>Tracheophyta</taxon>
        <taxon>Spermatophyta</taxon>
        <taxon>Magnoliopsida</taxon>
        <taxon>eudicotyledons</taxon>
        <taxon>Gunneridae</taxon>
        <taxon>Pentapetalae</taxon>
        <taxon>rosids</taxon>
        <taxon>malvids</taxon>
        <taxon>Malvales</taxon>
        <taxon>Malvaceae</taxon>
        <taxon>Malvoideae</taxon>
        <taxon>Gossypium</taxon>
    </lineage>
</organism>
<evidence type="ECO:0000313" key="2">
    <source>
        <dbReference type="Proteomes" id="UP000593579"/>
    </source>
</evidence>
<dbReference type="Proteomes" id="UP000593579">
    <property type="component" value="Unassembled WGS sequence"/>
</dbReference>
<dbReference type="OrthoDB" id="1001751at2759"/>
<evidence type="ECO:0000313" key="1">
    <source>
        <dbReference type="EMBL" id="MBA0751909.1"/>
    </source>
</evidence>
<keyword evidence="2" id="KW-1185">Reference proteome</keyword>
<name>A0A7J9CTS2_GOSGO</name>
<gene>
    <name evidence="1" type="ORF">Gogos_000797</name>
</gene>
<dbReference type="AlphaFoldDB" id="A0A7J9CTS2"/>
<protein>
    <submittedName>
        <fullName evidence="1">Uncharacterized protein</fullName>
    </submittedName>
</protein>
<proteinExistence type="predicted"/>
<dbReference type="EMBL" id="JABEZY010000013">
    <property type="protein sequence ID" value="MBA0751909.1"/>
    <property type="molecule type" value="Genomic_DNA"/>
</dbReference>
<sequence length="125" mass="14374">MERNEDFEVIQLDDYNYELGLNFLDRIQIVLFPWVDQIHIVTGPLSKIVVPVNRDMKVGTKVLSSIQLVKDISHGRNINSIKKMLRKPLRKRALSKFLSKEADGLWAVRSQDVRIQGILMGTSLN</sequence>
<comment type="caution">
    <text evidence="1">The sequence shown here is derived from an EMBL/GenBank/DDBJ whole genome shotgun (WGS) entry which is preliminary data.</text>
</comment>
<reference evidence="1 2" key="1">
    <citation type="journal article" date="2019" name="Genome Biol. Evol.">
        <title>Insights into the evolution of the New World diploid cottons (Gossypium, subgenus Houzingenia) based on genome sequencing.</title>
        <authorList>
            <person name="Grover C.E."/>
            <person name="Arick M.A. 2nd"/>
            <person name="Thrash A."/>
            <person name="Conover J.L."/>
            <person name="Sanders W.S."/>
            <person name="Peterson D.G."/>
            <person name="Frelichowski J.E."/>
            <person name="Scheffler J.A."/>
            <person name="Scheffler B.E."/>
            <person name="Wendel J.F."/>
        </authorList>
    </citation>
    <scope>NUCLEOTIDE SEQUENCE [LARGE SCALE GENOMIC DNA]</scope>
    <source>
        <strain evidence="1">5</strain>
        <tissue evidence="1">Leaf</tissue>
    </source>
</reference>